<dbReference type="AlphaFoldDB" id="A0A9X1ZB89"/>
<evidence type="ECO:0000313" key="2">
    <source>
        <dbReference type="EMBL" id="MCL1107579.1"/>
    </source>
</evidence>
<dbReference type="Proteomes" id="UP001139408">
    <property type="component" value="Unassembled WGS sequence"/>
</dbReference>
<feature type="transmembrane region" description="Helical" evidence="1">
    <location>
        <begin position="179"/>
        <end position="201"/>
    </location>
</feature>
<dbReference type="PANTHER" id="PTHR43471">
    <property type="entry name" value="ABC TRANSPORTER PERMEASE"/>
    <property type="match status" value="1"/>
</dbReference>
<dbReference type="EMBL" id="JAKILJ010000069">
    <property type="protein sequence ID" value="MCL1107579.1"/>
    <property type="molecule type" value="Genomic_DNA"/>
</dbReference>
<feature type="transmembrane region" description="Helical" evidence="1">
    <location>
        <begin position="243"/>
        <end position="262"/>
    </location>
</feature>
<feature type="transmembrane region" description="Helical" evidence="1">
    <location>
        <begin position="20"/>
        <end position="39"/>
    </location>
</feature>
<evidence type="ECO:0000256" key="1">
    <source>
        <dbReference type="SAM" id="Phobius"/>
    </source>
</evidence>
<reference evidence="2" key="1">
    <citation type="submission" date="2022-01" db="EMBL/GenBank/DDBJ databases">
        <title>Whole genome-based taxonomy of the Shewanellaceae.</title>
        <authorList>
            <person name="Martin-Rodriguez A.J."/>
        </authorList>
    </citation>
    <scope>NUCLEOTIDE SEQUENCE</scope>
    <source>
        <strain evidence="2">DSM 23803</strain>
    </source>
</reference>
<keyword evidence="1" id="KW-0472">Membrane</keyword>
<proteinExistence type="predicted"/>
<dbReference type="PANTHER" id="PTHR43471:SF1">
    <property type="entry name" value="ABC TRANSPORTER PERMEASE PROTEIN NOSY-RELATED"/>
    <property type="match status" value="1"/>
</dbReference>
<keyword evidence="3" id="KW-1185">Reference proteome</keyword>
<protein>
    <submittedName>
        <fullName evidence="2">DUF3526 domain-containing protein</fullName>
    </submittedName>
</protein>
<keyword evidence="1" id="KW-0812">Transmembrane</keyword>
<sequence>MNIISNLIREAKFLTKQRYVLMFLGIVFFLAGFSVWSGISETQSQLTTIERLLEKDAIDRNRVLEKQADYGSAAYYSFHLTYSPPSDIAFAAMGQRDIYPWKHRIRMLALEGQIYETDADNPELSFLGKFDFAFLISVLLPLFVILLLHDIRSAEREAGRYDLLITTARKQQRLWLSRAIVLCSALALAILIPFVVGAWLFKASLTSAGLIVLVVIAHLLFWMLLTLAYTASKAASKQSSAQTASVLLAIWLSVSVLIPVASDIAIEEMVQSPNGGEIVLTQREFVNDAWDLPFAATWEAFLATHPQWQDSTQMDSQFEWKWYYAFQQVGDQKAGALSQAYRDATLEKDAWASRLAFISPPMLAQRLMSSIADTDTQAAMRYEQQIRDYHQALRQFYYPLLFNETEYSVEKMSGLPQFTQPINTSKNAKGNS</sequence>
<dbReference type="Pfam" id="PF12040">
    <property type="entry name" value="DUF3526"/>
    <property type="match status" value="1"/>
</dbReference>
<dbReference type="InterPro" id="IPR021913">
    <property type="entry name" value="DUF3526"/>
</dbReference>
<dbReference type="RefSeq" id="WP_188927014.1">
    <property type="nucleotide sequence ID" value="NZ_BMQI01000070.1"/>
</dbReference>
<organism evidence="2 3">
    <name type="scientific">Shewanella algicola</name>
    <dbReference type="NCBI Taxonomy" id="640633"/>
    <lineage>
        <taxon>Bacteria</taxon>
        <taxon>Pseudomonadati</taxon>
        <taxon>Pseudomonadota</taxon>
        <taxon>Gammaproteobacteria</taxon>
        <taxon>Alteromonadales</taxon>
        <taxon>Shewanellaceae</taxon>
        <taxon>Shewanella</taxon>
    </lineage>
</organism>
<keyword evidence="1" id="KW-1133">Transmembrane helix</keyword>
<evidence type="ECO:0000313" key="3">
    <source>
        <dbReference type="Proteomes" id="UP001139408"/>
    </source>
</evidence>
<feature type="transmembrane region" description="Helical" evidence="1">
    <location>
        <begin position="132"/>
        <end position="151"/>
    </location>
</feature>
<gene>
    <name evidence="2" type="ORF">L2749_20420</name>
</gene>
<comment type="caution">
    <text evidence="2">The sequence shown here is derived from an EMBL/GenBank/DDBJ whole genome shotgun (WGS) entry which is preliminary data.</text>
</comment>
<accession>A0A9X1ZB89</accession>
<feature type="transmembrane region" description="Helical" evidence="1">
    <location>
        <begin position="207"/>
        <end position="231"/>
    </location>
</feature>
<name>A0A9X1ZB89_9GAMM</name>